<organism evidence="2 4">
    <name type="scientific">Didymodactylos carnosus</name>
    <dbReference type="NCBI Taxonomy" id="1234261"/>
    <lineage>
        <taxon>Eukaryota</taxon>
        <taxon>Metazoa</taxon>
        <taxon>Spiralia</taxon>
        <taxon>Gnathifera</taxon>
        <taxon>Rotifera</taxon>
        <taxon>Eurotatoria</taxon>
        <taxon>Bdelloidea</taxon>
        <taxon>Philodinida</taxon>
        <taxon>Philodinidae</taxon>
        <taxon>Didymodactylos</taxon>
    </lineage>
</organism>
<dbReference type="AlphaFoldDB" id="A0A814JSP6"/>
<evidence type="ECO:0000313" key="2">
    <source>
        <dbReference type="EMBL" id="CAF1039666.1"/>
    </source>
</evidence>
<dbReference type="EMBL" id="CAJNOQ010003995">
    <property type="protein sequence ID" value="CAF1039666.1"/>
    <property type="molecule type" value="Genomic_DNA"/>
</dbReference>
<feature type="region of interest" description="Disordered" evidence="1">
    <location>
        <begin position="139"/>
        <end position="166"/>
    </location>
</feature>
<dbReference type="Proteomes" id="UP000663829">
    <property type="component" value="Unassembled WGS sequence"/>
</dbReference>
<feature type="region of interest" description="Disordered" evidence="1">
    <location>
        <begin position="480"/>
        <end position="541"/>
    </location>
</feature>
<keyword evidence="4" id="KW-1185">Reference proteome</keyword>
<reference evidence="2" key="1">
    <citation type="submission" date="2021-02" db="EMBL/GenBank/DDBJ databases">
        <authorList>
            <person name="Nowell W R."/>
        </authorList>
    </citation>
    <scope>NUCLEOTIDE SEQUENCE</scope>
</reference>
<comment type="caution">
    <text evidence="2">The sequence shown here is derived from an EMBL/GenBank/DDBJ whole genome shotgun (WGS) entry which is preliminary data.</text>
</comment>
<name>A0A814JSP6_9BILA</name>
<dbReference type="OrthoDB" id="10005855at2759"/>
<dbReference type="Proteomes" id="UP000681722">
    <property type="component" value="Unassembled WGS sequence"/>
</dbReference>
<protein>
    <submittedName>
        <fullName evidence="2">Uncharacterized protein</fullName>
    </submittedName>
</protein>
<feature type="region of interest" description="Disordered" evidence="1">
    <location>
        <begin position="45"/>
        <end position="65"/>
    </location>
</feature>
<evidence type="ECO:0000313" key="3">
    <source>
        <dbReference type="EMBL" id="CAF3809958.1"/>
    </source>
</evidence>
<gene>
    <name evidence="2" type="ORF">GPM918_LOCUS15710</name>
    <name evidence="3" type="ORF">SRO942_LOCUS15710</name>
</gene>
<feature type="compositionally biased region" description="Low complexity" evidence="1">
    <location>
        <begin position="45"/>
        <end position="64"/>
    </location>
</feature>
<evidence type="ECO:0000256" key="1">
    <source>
        <dbReference type="SAM" id="MobiDB-lite"/>
    </source>
</evidence>
<sequence length="541" mass="60904">MKCRGLRQKKRLFAQVERGITHYSIVQSIQALQAILKSTCSTPPAVSVGSPSPSPSPSSTSSSSNALKFHSASSTAFKFNNSSSSTNSSAVNITHFTTLQTCIVYNNSINSDVKSNYLTTRRLRPGTILEQCRPRSLLNNQNNINHTASRTNLSKSSSPSRHGTGSTLRTFISSIPQTINKHFTHRKDRYDYLEVKCQHSGELFLIRMDEIGAFVPVIAHINPPPLVSRRSSGANIFASLNKSTSSSNTHSLFTAEVLSKCSNQYPFITELITSRLLEDNDANNNSCYPFRRSTVHRCETKHARIIAFDMKHYTFIELDKQNHLDLYIIEQQDILQRYQAQIRWCNDNIQLFRSSIKSIIYTQNGGSPLFVQALPSASSDMSRRNSIMSSIMTSPSLTQTIWNSRPTPSSISKRATPIISRIGTPIKFSAFNTERNNNLKKPVMAKYLNGLSSAQTPKEPIHSRIDVRAYFNDPKVQERLSNKKKIDDDDMNSRLPPQYPPFKRTTFVLKKHDLRSNSAESDSENEEDDGEQNESYECTPL</sequence>
<evidence type="ECO:0000313" key="4">
    <source>
        <dbReference type="Proteomes" id="UP000663829"/>
    </source>
</evidence>
<proteinExistence type="predicted"/>
<dbReference type="EMBL" id="CAJOBC010003995">
    <property type="protein sequence ID" value="CAF3809958.1"/>
    <property type="molecule type" value="Genomic_DNA"/>
</dbReference>
<accession>A0A814JSP6</accession>
<feature type="compositionally biased region" description="Acidic residues" evidence="1">
    <location>
        <begin position="521"/>
        <end position="534"/>
    </location>
</feature>